<dbReference type="InterPro" id="IPR016161">
    <property type="entry name" value="Ald_DH/histidinol_DH"/>
</dbReference>
<gene>
    <name evidence="9" type="primary">calB_2</name>
    <name evidence="9" type="ORF">PS723_03531</name>
</gene>
<protein>
    <recommendedName>
        <fullName evidence="4">Aldehyde dehydrogenase</fullName>
    </recommendedName>
</protein>
<dbReference type="InterPro" id="IPR029510">
    <property type="entry name" value="Ald_DH_CS_GLU"/>
</dbReference>
<dbReference type="GO" id="GO:0006081">
    <property type="term" value="P:aldehyde metabolic process"/>
    <property type="evidence" value="ECO:0007669"/>
    <property type="project" value="InterPro"/>
</dbReference>
<dbReference type="PANTHER" id="PTHR43570">
    <property type="entry name" value="ALDEHYDE DEHYDROGENASE"/>
    <property type="match status" value="1"/>
</dbReference>
<dbReference type="RefSeq" id="WP_150804905.1">
    <property type="nucleotide sequence ID" value="NZ_CABVHY010000017.1"/>
</dbReference>
<feature type="active site" evidence="5 6">
    <location>
        <position position="220"/>
    </location>
</feature>
<dbReference type="SUPFAM" id="SSF53720">
    <property type="entry name" value="ALDH-like"/>
    <property type="match status" value="1"/>
</dbReference>
<evidence type="ECO:0000256" key="5">
    <source>
        <dbReference type="PIRSR" id="PIRSR036492-1"/>
    </source>
</evidence>
<dbReference type="Proteomes" id="UP000379480">
    <property type="component" value="Unassembled WGS sequence"/>
</dbReference>
<dbReference type="PANTHER" id="PTHR43570:SF20">
    <property type="entry name" value="ALDEHYDE DEHYDROGENASE ALDX-RELATED"/>
    <property type="match status" value="1"/>
</dbReference>
<dbReference type="GO" id="GO:0004029">
    <property type="term" value="F:aldehyde dehydrogenase (NAD+) activity"/>
    <property type="evidence" value="ECO:0007669"/>
    <property type="project" value="TreeGrafter"/>
</dbReference>
<dbReference type="GO" id="GO:0005737">
    <property type="term" value="C:cytoplasm"/>
    <property type="evidence" value="ECO:0007669"/>
    <property type="project" value="TreeGrafter"/>
</dbReference>
<dbReference type="InterPro" id="IPR016162">
    <property type="entry name" value="Ald_DH_N"/>
</dbReference>
<dbReference type="PIRSF" id="PIRSF036492">
    <property type="entry name" value="ALDH"/>
    <property type="match status" value="1"/>
</dbReference>
<name>A0A5E7DXN5_PSEFL</name>
<dbReference type="InterPro" id="IPR015590">
    <property type="entry name" value="Aldehyde_DH_dom"/>
</dbReference>
<evidence type="ECO:0000256" key="6">
    <source>
        <dbReference type="PROSITE-ProRule" id="PRU10007"/>
    </source>
</evidence>
<reference evidence="9 10" key="1">
    <citation type="submission" date="2019-09" db="EMBL/GenBank/DDBJ databases">
        <authorList>
            <person name="Chandra G."/>
            <person name="Truman W A."/>
        </authorList>
    </citation>
    <scope>NUCLEOTIDE SEQUENCE [LARGE SCALE GENOMIC DNA]</scope>
    <source>
        <strain evidence="9">PS723</strain>
    </source>
</reference>
<keyword evidence="2 4" id="KW-0560">Oxidoreductase</keyword>
<evidence type="ECO:0000256" key="7">
    <source>
        <dbReference type="RuleBase" id="RU003345"/>
    </source>
</evidence>
<dbReference type="Pfam" id="PF00171">
    <property type="entry name" value="Aldedh"/>
    <property type="match status" value="1"/>
</dbReference>
<dbReference type="AlphaFoldDB" id="A0A5E7DXN5"/>
<sequence length="478" mass="51780">MSSVTSSVQGLTSLLSRQKSAFASAGAVSADTRRRRLQQVIDLLVRHHGALTEAIDLDFGGRPAGFSLMNDVLGALASLKYARDHLHDWMQDDPRAPFAPYDQLGAKAWVMHQPKGTVGILGTWNAPLFTLFSPLASVLAAGNRAILKPSDVVPRTAELVAQLCAEHLDPLEIAVVTGDVELAEAFSAQPFDHLVYTGSTATGRLVMRNAAQNLVPVTLELGGKSPVIVTSSADLKKTAFSIAVGKACNGGQICINPDLVYVPKALLEPFLEALRTSYSELNPTVAGNPDVVAVVNQRHLDRVEGYVLDAQARGARVECLPKPLALNAQDRRRPLRVVVDPAPDSVIMREEIFGPAMVVLTYEDLEQVIDDINGRPRPLALYYFGKDPQEQRYVLEHTVSGGVTVNDVMMHAAMHDAPFGGVGASGMGHYHGHEGFLEFSHQRTVFKAPEHDPRREWGLLPPYGEHFLAAMLASVTAD</sequence>
<feature type="domain" description="Aldehyde dehydrogenase" evidence="8">
    <location>
        <begin position="18"/>
        <end position="445"/>
    </location>
</feature>
<dbReference type="InterPro" id="IPR016160">
    <property type="entry name" value="Ald_DH_CS_CYS"/>
</dbReference>
<dbReference type="OrthoDB" id="9812625at2"/>
<evidence type="ECO:0000256" key="2">
    <source>
        <dbReference type="ARBA" id="ARBA00023002"/>
    </source>
</evidence>
<evidence type="ECO:0000256" key="3">
    <source>
        <dbReference type="ARBA" id="ARBA00023027"/>
    </source>
</evidence>
<keyword evidence="3" id="KW-0520">NAD</keyword>
<dbReference type="InterPro" id="IPR016163">
    <property type="entry name" value="Ald_DH_C"/>
</dbReference>
<evidence type="ECO:0000313" key="9">
    <source>
        <dbReference type="EMBL" id="VVO12472.1"/>
    </source>
</evidence>
<evidence type="ECO:0000313" key="10">
    <source>
        <dbReference type="Proteomes" id="UP000379480"/>
    </source>
</evidence>
<evidence type="ECO:0000259" key="8">
    <source>
        <dbReference type="Pfam" id="PF00171"/>
    </source>
</evidence>
<dbReference type="Gene3D" id="3.40.605.10">
    <property type="entry name" value="Aldehyde Dehydrogenase, Chain A, domain 1"/>
    <property type="match status" value="1"/>
</dbReference>
<dbReference type="CDD" id="cd07133">
    <property type="entry name" value="ALDH_CALDH_CalB"/>
    <property type="match status" value="1"/>
</dbReference>
<dbReference type="InterPro" id="IPR012394">
    <property type="entry name" value="Aldehyde_DH_NAD(P)"/>
</dbReference>
<comment type="similarity">
    <text evidence="1 4 7">Belongs to the aldehyde dehydrogenase family.</text>
</comment>
<feature type="active site" evidence="5">
    <location>
        <position position="254"/>
    </location>
</feature>
<dbReference type="EMBL" id="CABVHY010000017">
    <property type="protein sequence ID" value="VVO12472.1"/>
    <property type="molecule type" value="Genomic_DNA"/>
</dbReference>
<dbReference type="PROSITE" id="PS00687">
    <property type="entry name" value="ALDEHYDE_DEHYDR_GLU"/>
    <property type="match status" value="1"/>
</dbReference>
<evidence type="ECO:0000256" key="1">
    <source>
        <dbReference type="ARBA" id="ARBA00009986"/>
    </source>
</evidence>
<evidence type="ECO:0000256" key="4">
    <source>
        <dbReference type="PIRNR" id="PIRNR036492"/>
    </source>
</evidence>
<accession>A0A5E7DXN5</accession>
<organism evidence="9 10">
    <name type="scientific">Pseudomonas fluorescens</name>
    <dbReference type="NCBI Taxonomy" id="294"/>
    <lineage>
        <taxon>Bacteria</taxon>
        <taxon>Pseudomonadati</taxon>
        <taxon>Pseudomonadota</taxon>
        <taxon>Gammaproteobacteria</taxon>
        <taxon>Pseudomonadales</taxon>
        <taxon>Pseudomonadaceae</taxon>
        <taxon>Pseudomonas</taxon>
    </lineage>
</organism>
<dbReference type="Gene3D" id="3.40.309.10">
    <property type="entry name" value="Aldehyde Dehydrogenase, Chain A, domain 2"/>
    <property type="match status" value="1"/>
</dbReference>
<dbReference type="PROSITE" id="PS00070">
    <property type="entry name" value="ALDEHYDE_DEHYDR_CYS"/>
    <property type="match status" value="1"/>
</dbReference>
<proteinExistence type="inferred from homology"/>